<organism evidence="1 2">
    <name type="scientific">Ovis ammon polii x Ovis aries</name>
    <dbReference type="NCBI Taxonomy" id="2918886"/>
    <lineage>
        <taxon>Eukaryota</taxon>
        <taxon>Metazoa</taxon>
        <taxon>Chordata</taxon>
        <taxon>Craniata</taxon>
        <taxon>Vertebrata</taxon>
        <taxon>Euteleostomi</taxon>
        <taxon>Mammalia</taxon>
        <taxon>Eutheria</taxon>
        <taxon>Laurasiatheria</taxon>
        <taxon>Artiodactyla</taxon>
        <taxon>Ruminantia</taxon>
        <taxon>Pecora</taxon>
        <taxon>Bovidae</taxon>
        <taxon>Caprinae</taxon>
        <taxon>Ovis</taxon>
    </lineage>
</organism>
<sequence>MSPCTLSSPGVLVPVAAHSASSTAPTGLSPDWPRLAHLLGSPPSSFPRCSGARPGKTASTGLLALTYVTQPAECWREMELVRRVARYSKQGYWSGQPFPSPGDLPDPGVESGSPALQADSVLSEPPGKPFEKNQSWSNSTECTILTTFKPPVTSSPVNTSSRSAPPALAPTAQLSVTMSLPAPGASCK</sequence>
<comment type="caution">
    <text evidence="1">The sequence shown here is derived from an EMBL/GenBank/DDBJ whole genome shotgun (WGS) entry which is preliminary data.</text>
</comment>
<dbReference type="EMBL" id="CM043045">
    <property type="protein sequence ID" value="KAI4563481.1"/>
    <property type="molecule type" value="Genomic_DNA"/>
</dbReference>
<reference evidence="1" key="1">
    <citation type="submission" date="2022-03" db="EMBL/GenBank/DDBJ databases">
        <title>Genomic analyses of argali, domestic sheep and their hybrids provide insights into chromosomal evolution, heterosis and genetic basis of agronomic traits.</title>
        <authorList>
            <person name="Li M."/>
        </authorList>
    </citation>
    <scope>NUCLEOTIDE SEQUENCE</scope>
    <source>
        <strain evidence="1">F1 hybrid</strain>
    </source>
</reference>
<gene>
    <name evidence="1" type="ORF">MJG53_016055</name>
</gene>
<dbReference type="Proteomes" id="UP001057279">
    <property type="component" value="Linkage Group LG20"/>
</dbReference>
<protein>
    <submittedName>
        <fullName evidence="1">Uncharacterized protein</fullName>
    </submittedName>
</protein>
<evidence type="ECO:0000313" key="1">
    <source>
        <dbReference type="EMBL" id="KAI4563481.1"/>
    </source>
</evidence>
<accession>A0ACB9UAB2</accession>
<keyword evidence="2" id="KW-1185">Reference proteome</keyword>
<proteinExistence type="predicted"/>
<evidence type="ECO:0000313" key="2">
    <source>
        <dbReference type="Proteomes" id="UP001057279"/>
    </source>
</evidence>
<name>A0ACB9UAB2_9CETA</name>